<evidence type="ECO:0000313" key="2">
    <source>
        <dbReference type="Proteomes" id="UP000607653"/>
    </source>
</evidence>
<dbReference type="EMBL" id="DUZY01000007">
    <property type="protein sequence ID" value="DAD46022.1"/>
    <property type="molecule type" value="Genomic_DNA"/>
</dbReference>
<gene>
    <name evidence="1" type="ORF">HUJ06_004252</name>
</gene>
<organism evidence="1 2">
    <name type="scientific">Nelumbo nucifera</name>
    <name type="common">Sacred lotus</name>
    <dbReference type="NCBI Taxonomy" id="4432"/>
    <lineage>
        <taxon>Eukaryota</taxon>
        <taxon>Viridiplantae</taxon>
        <taxon>Streptophyta</taxon>
        <taxon>Embryophyta</taxon>
        <taxon>Tracheophyta</taxon>
        <taxon>Spermatophyta</taxon>
        <taxon>Magnoliopsida</taxon>
        <taxon>Proteales</taxon>
        <taxon>Nelumbonaceae</taxon>
        <taxon>Nelumbo</taxon>
    </lineage>
</organism>
<dbReference type="AlphaFoldDB" id="A0A822ZLF4"/>
<protein>
    <submittedName>
        <fullName evidence="1">Uncharacterized protein</fullName>
    </submittedName>
</protein>
<accession>A0A822ZLF4</accession>
<dbReference type="Proteomes" id="UP000607653">
    <property type="component" value="Unassembled WGS sequence"/>
</dbReference>
<comment type="caution">
    <text evidence="1">The sequence shown here is derived from an EMBL/GenBank/DDBJ whole genome shotgun (WGS) entry which is preliminary data.</text>
</comment>
<evidence type="ECO:0000313" key="1">
    <source>
        <dbReference type="EMBL" id="DAD46022.1"/>
    </source>
</evidence>
<proteinExistence type="predicted"/>
<reference evidence="1 2" key="1">
    <citation type="journal article" date="2020" name="Mol. Biol. Evol.">
        <title>Distinct Expression and Methylation Patterns for Genes with Different Fates following a Single Whole-Genome Duplication in Flowering Plants.</title>
        <authorList>
            <person name="Shi T."/>
            <person name="Rahmani R.S."/>
            <person name="Gugger P.F."/>
            <person name="Wang M."/>
            <person name="Li H."/>
            <person name="Zhang Y."/>
            <person name="Li Z."/>
            <person name="Wang Q."/>
            <person name="Van de Peer Y."/>
            <person name="Marchal K."/>
            <person name="Chen J."/>
        </authorList>
    </citation>
    <scope>NUCLEOTIDE SEQUENCE [LARGE SCALE GENOMIC DNA]</scope>
    <source>
        <tissue evidence="1">Leaf</tissue>
    </source>
</reference>
<keyword evidence="2" id="KW-1185">Reference proteome</keyword>
<name>A0A822ZLF4_NELNU</name>
<sequence length="147" mass="16479">MINKGVDKVEQSCLFDIYLGSSFIWQPQPCKEQPNVMFMSIATNTTKLHLQDDFVDENIDSNRVPNQVVPSHRSVKPLIPSLGNSLNIDTPPLCSSKLVKEPTLGHFHDPLGSLKRTRSSNTTTAICKAFVVIYYYRASISKAEGYF</sequence>